<dbReference type="SUPFAM" id="SSF47823">
    <property type="entry name" value="lambda integrase-like, N-terminal domain"/>
    <property type="match status" value="1"/>
</dbReference>
<dbReference type="EMBL" id="AWSO01000220">
    <property type="protein sequence ID" value="ESK93217.1"/>
    <property type="molecule type" value="Genomic_DNA"/>
</dbReference>
<dbReference type="SUPFAM" id="SSF56349">
    <property type="entry name" value="DNA breaking-rejoining enzymes"/>
    <property type="match status" value="1"/>
</dbReference>
<dbReference type="KEGG" id="mrr:Moror_14630"/>
<dbReference type="HOGENOM" id="CLU_003292_0_2_1"/>
<dbReference type="OrthoDB" id="2678913at2759"/>
<evidence type="ECO:0000313" key="3">
    <source>
        <dbReference type="EMBL" id="ESK93217.1"/>
    </source>
</evidence>
<dbReference type="STRING" id="1381753.V2XHN3"/>
<protein>
    <submittedName>
        <fullName evidence="3">Tyrosine recombinase</fullName>
    </submittedName>
</protein>
<comment type="caution">
    <text evidence="3">The sequence shown here is derived from an EMBL/GenBank/DDBJ whole genome shotgun (WGS) entry which is preliminary data.</text>
</comment>
<accession>V2XHN3</accession>
<feature type="compositionally biased region" description="Polar residues" evidence="2">
    <location>
        <begin position="291"/>
        <end position="300"/>
    </location>
</feature>
<dbReference type="InterPro" id="IPR011010">
    <property type="entry name" value="DNA_brk_join_enz"/>
</dbReference>
<feature type="compositionally biased region" description="Low complexity" evidence="2">
    <location>
        <begin position="269"/>
        <end position="290"/>
    </location>
</feature>
<evidence type="ECO:0000256" key="2">
    <source>
        <dbReference type="SAM" id="MobiDB-lite"/>
    </source>
</evidence>
<sequence>MGDSLPNGHAEEFDDDFAFPLIDHASNSPQPQEDLLYTYNFSNINIISQCLGYIWETLKDINFCFRPVYFGFEWDMSEMIVSVPLTKCEKYLSALNDWDSHASHNYEKASSIYGKLLHLISYGGGDLCQILYQHPSQVLQNSSIYIPTQTPAEAIALAYAFVATGERISSSQVGKETTTEISDRQKQWDSGYLSGLLLPTVSKDITTRSMETTKGLLKGGGMVEAETDPQTIYSDIFTKSLKNRDSISTPNMSQLTTTLQTHHHEASMVLMSSSSHQSPSLTSSIPLSSTMTHSSPNQNIRDLLHGPTNEQAEVTGAVQWPAAPPSRVPSSTNPHPYPAHLPLHPSNLRPHCLAKDQLILWKPINQREFLDHNRQPIDVSKDDLSQLLLVLSRAYAESTLQSHATGLLVYHVFCDTRNIPEDQRAPASPSLISLWISTIAGTYSGAAIKNFVYGVRAWHVVHGTNWQMKEAEMKALLRASVHMTPGSLKKKKRQPWTIPFIKSILEELNPDDSIDAVIAACLTTTFYSGACLGEFTVPKLNDFHPDKYITWAHMSAGKDRNSFEVTIFHIPRTKLAPEAGEDVYWAIQNRPTNPNSHLENHFQVNNPTSRSYLFTYQVRDHAKAKGLEPLQGHGIHIGATLEYLLQGVPFDMVKSTFQWKSDAFLTYLRKHAEIMAPYMQPQLHQEFIQHIMPPVR</sequence>
<organism evidence="3 4">
    <name type="scientific">Moniliophthora roreri (strain MCA 2997)</name>
    <name type="common">Cocoa frosty pod rot fungus</name>
    <name type="synonym">Crinipellis roreri</name>
    <dbReference type="NCBI Taxonomy" id="1381753"/>
    <lineage>
        <taxon>Eukaryota</taxon>
        <taxon>Fungi</taxon>
        <taxon>Dikarya</taxon>
        <taxon>Basidiomycota</taxon>
        <taxon>Agaricomycotina</taxon>
        <taxon>Agaricomycetes</taxon>
        <taxon>Agaricomycetidae</taxon>
        <taxon>Agaricales</taxon>
        <taxon>Marasmiineae</taxon>
        <taxon>Marasmiaceae</taxon>
        <taxon>Moniliophthora</taxon>
    </lineage>
</organism>
<proteinExistence type="predicted"/>
<name>V2XHN3_MONRO</name>
<keyword evidence="4" id="KW-1185">Reference proteome</keyword>
<evidence type="ECO:0000256" key="1">
    <source>
        <dbReference type="ARBA" id="ARBA00023125"/>
    </source>
</evidence>
<dbReference type="Gene3D" id="1.10.150.130">
    <property type="match status" value="1"/>
</dbReference>
<gene>
    <name evidence="3" type="ORF">Moror_14630</name>
</gene>
<dbReference type="Proteomes" id="UP000017559">
    <property type="component" value="Unassembled WGS sequence"/>
</dbReference>
<feature type="region of interest" description="Disordered" evidence="2">
    <location>
        <begin position="269"/>
        <end position="304"/>
    </location>
</feature>
<dbReference type="InterPro" id="IPR010998">
    <property type="entry name" value="Integrase_recombinase_N"/>
</dbReference>
<reference evidence="3 4" key="1">
    <citation type="journal article" date="2014" name="BMC Genomics">
        <title>Genome and secretome analysis of the hemibiotrophic fungal pathogen, Moniliophthora roreri, which causes frosty pod rot disease of cacao: mechanisms of the biotrophic and necrotrophic phases.</title>
        <authorList>
            <person name="Meinhardt L.W."/>
            <person name="Costa G.G.L."/>
            <person name="Thomazella D.P.T."/>
            <person name="Teixeira P.J.P.L."/>
            <person name="Carazzolle M.F."/>
            <person name="Schuster S.C."/>
            <person name="Carlson J.E."/>
            <person name="Guiltinan M.J."/>
            <person name="Mieczkowski P."/>
            <person name="Farmer A."/>
            <person name="Ramaraj T."/>
            <person name="Crozier J."/>
            <person name="Davis R.E."/>
            <person name="Shao J."/>
            <person name="Melnick R.L."/>
            <person name="Pereira G.A.G."/>
            <person name="Bailey B.A."/>
        </authorList>
    </citation>
    <scope>NUCLEOTIDE SEQUENCE [LARGE SCALE GENOMIC DNA]</scope>
    <source>
        <strain evidence="3 4">MCA 2997</strain>
    </source>
</reference>
<keyword evidence="1" id="KW-0238">DNA-binding</keyword>
<evidence type="ECO:0000313" key="4">
    <source>
        <dbReference type="Proteomes" id="UP000017559"/>
    </source>
</evidence>
<dbReference type="AlphaFoldDB" id="V2XHN3"/>
<dbReference type="GO" id="GO:0003677">
    <property type="term" value="F:DNA binding"/>
    <property type="evidence" value="ECO:0007669"/>
    <property type="project" value="UniProtKB-KW"/>
</dbReference>